<evidence type="ECO:0000313" key="1">
    <source>
        <dbReference type="EMBL" id="DAD83058.1"/>
    </source>
</evidence>
<reference evidence="1" key="1">
    <citation type="journal article" date="2021" name="Proc. Natl. Acad. Sci. U.S.A.">
        <title>A Catalog of Tens of Thousands of Viruses from Human Metagenomes Reveals Hidden Associations with Chronic Diseases.</title>
        <authorList>
            <person name="Tisza M.J."/>
            <person name="Buck C.B."/>
        </authorList>
    </citation>
    <scope>NUCLEOTIDE SEQUENCE</scope>
    <source>
        <strain evidence="1">Ct1Jx6</strain>
    </source>
</reference>
<sequence>MGILRTIINRMKSRPDIVDVRVVKGVETESEPPKHYEFLPAPIDTSGYRQIAPTEKQLNYATDLGIKVVSGMSKSDLSAVITRVVDEDFENPSIGLLKYAQENGEAPSPYLGLANAVAIATWHLKDPELCAFYLYCAYCSQLKMPIDNLNDSDLSGKIRAYGIEMSEDQKVVNSIRNRPSKDYVRPNKKAVAYAAAAKYIELL</sequence>
<proteinExistence type="predicted"/>
<name>A0A8S5MLG8_9CAUD</name>
<protein>
    <submittedName>
        <fullName evidence="1">Uncharacterized protein</fullName>
    </submittedName>
</protein>
<accession>A0A8S5MLG8</accession>
<dbReference type="EMBL" id="BK014927">
    <property type="protein sequence ID" value="DAD83058.1"/>
    <property type="molecule type" value="Genomic_DNA"/>
</dbReference>
<organism evidence="1">
    <name type="scientific">Caudovirales sp. ct1Jx6</name>
    <dbReference type="NCBI Taxonomy" id="2826765"/>
    <lineage>
        <taxon>Viruses</taxon>
        <taxon>Duplodnaviria</taxon>
        <taxon>Heunggongvirae</taxon>
        <taxon>Uroviricota</taxon>
        <taxon>Caudoviricetes</taxon>
    </lineage>
</organism>